<dbReference type="SUPFAM" id="SSF141371">
    <property type="entry name" value="PilZ domain-like"/>
    <property type="match status" value="1"/>
</dbReference>
<dbReference type="Gene3D" id="2.40.10.220">
    <property type="entry name" value="predicted glycosyltransferase like domains"/>
    <property type="match status" value="1"/>
</dbReference>
<evidence type="ECO:0000313" key="2">
    <source>
        <dbReference type="EMBL" id="MFC5497563.1"/>
    </source>
</evidence>
<feature type="domain" description="PilZ" evidence="1">
    <location>
        <begin position="18"/>
        <end position="95"/>
    </location>
</feature>
<name>A0ABW0NDC2_9BURK</name>
<organism evidence="2 3">
    <name type="scientific">Caenimonas terrae</name>
    <dbReference type="NCBI Taxonomy" id="696074"/>
    <lineage>
        <taxon>Bacteria</taxon>
        <taxon>Pseudomonadati</taxon>
        <taxon>Pseudomonadota</taxon>
        <taxon>Betaproteobacteria</taxon>
        <taxon>Burkholderiales</taxon>
        <taxon>Comamonadaceae</taxon>
        <taxon>Caenimonas</taxon>
    </lineage>
</organism>
<dbReference type="RefSeq" id="WP_376849645.1">
    <property type="nucleotide sequence ID" value="NZ_JBHSMF010000006.1"/>
</dbReference>
<gene>
    <name evidence="2" type="ORF">ACFPOE_08470</name>
</gene>
<evidence type="ECO:0000313" key="3">
    <source>
        <dbReference type="Proteomes" id="UP001596037"/>
    </source>
</evidence>
<protein>
    <submittedName>
        <fullName evidence="2">PilZ domain-containing protein</fullName>
    </submittedName>
</protein>
<dbReference type="Pfam" id="PF07238">
    <property type="entry name" value="PilZ"/>
    <property type="match status" value="1"/>
</dbReference>
<sequence length="112" mass="12244">MPSPTRRVEDPDHRAAARFDTAMTVDVSGHKAEAHNISATGVYFETDVDMPLGSLVNLSVQFTHGGRKHWVSCEGKVVRVTHADGHHGVGAQLTTPFFSPEEEKIVARPAKR</sequence>
<dbReference type="Proteomes" id="UP001596037">
    <property type="component" value="Unassembled WGS sequence"/>
</dbReference>
<dbReference type="InterPro" id="IPR009875">
    <property type="entry name" value="PilZ_domain"/>
</dbReference>
<dbReference type="EMBL" id="JBHSMF010000006">
    <property type="protein sequence ID" value="MFC5497563.1"/>
    <property type="molecule type" value="Genomic_DNA"/>
</dbReference>
<accession>A0ABW0NDC2</accession>
<evidence type="ECO:0000259" key="1">
    <source>
        <dbReference type="Pfam" id="PF07238"/>
    </source>
</evidence>
<proteinExistence type="predicted"/>
<comment type="caution">
    <text evidence="2">The sequence shown here is derived from an EMBL/GenBank/DDBJ whole genome shotgun (WGS) entry which is preliminary data.</text>
</comment>
<keyword evidence="3" id="KW-1185">Reference proteome</keyword>
<reference evidence="3" key="1">
    <citation type="journal article" date="2019" name="Int. J. Syst. Evol. Microbiol.">
        <title>The Global Catalogue of Microorganisms (GCM) 10K type strain sequencing project: providing services to taxonomists for standard genome sequencing and annotation.</title>
        <authorList>
            <consortium name="The Broad Institute Genomics Platform"/>
            <consortium name="The Broad Institute Genome Sequencing Center for Infectious Disease"/>
            <person name="Wu L."/>
            <person name="Ma J."/>
        </authorList>
    </citation>
    <scope>NUCLEOTIDE SEQUENCE [LARGE SCALE GENOMIC DNA]</scope>
    <source>
        <strain evidence="3">CCUG 57401</strain>
    </source>
</reference>